<organism evidence="2 3">
    <name type="scientific">Saccharolobus shibatae</name>
    <dbReference type="NCBI Taxonomy" id="2286"/>
    <lineage>
        <taxon>Archaea</taxon>
        <taxon>Thermoproteota</taxon>
        <taxon>Thermoprotei</taxon>
        <taxon>Sulfolobales</taxon>
        <taxon>Sulfolobaceae</taxon>
        <taxon>Saccharolobus</taxon>
    </lineage>
</organism>
<dbReference type="InterPro" id="IPR007981">
    <property type="entry name" value="Peptidase_A5"/>
</dbReference>
<protein>
    <submittedName>
        <fullName evidence="2">Putative membrane-anchored protein</fullName>
    </submittedName>
</protein>
<dbReference type="EMBL" id="CP077715">
    <property type="protein sequence ID" value="QXJ32065.1"/>
    <property type="molecule type" value="Genomic_DNA"/>
</dbReference>
<dbReference type="AlphaFoldDB" id="A0A8F5BVD4"/>
<dbReference type="RefSeq" id="WP_218260516.1">
    <property type="nucleotide sequence ID" value="NZ_CP077715.1"/>
</dbReference>
<dbReference type="GeneID" id="65560199"/>
<proteinExistence type="predicted"/>
<evidence type="ECO:0000313" key="3">
    <source>
        <dbReference type="Proteomes" id="UP000693941"/>
    </source>
</evidence>
<dbReference type="Pfam" id="PF05317">
    <property type="entry name" value="Thermopsin"/>
    <property type="match status" value="1"/>
</dbReference>
<name>A0A8F5BVD4_9CREN</name>
<feature type="transmembrane region" description="Helical" evidence="1">
    <location>
        <begin position="973"/>
        <end position="995"/>
    </location>
</feature>
<accession>A0A8F5BVD4</accession>
<keyword evidence="1" id="KW-0812">Transmembrane</keyword>
<evidence type="ECO:0000256" key="1">
    <source>
        <dbReference type="SAM" id="Phobius"/>
    </source>
</evidence>
<reference evidence="2" key="1">
    <citation type="journal article" date="2021" name="Environ. Microbiol.">
        <title>New insights into the diversity and evolution of the archaeal mobilome from three complete genomes of Saccharolobus shibatae.</title>
        <authorList>
            <person name="Medvedeva S."/>
            <person name="Brandt D."/>
            <person name="Cvirkaite-Krupovic V."/>
            <person name="Liu Y."/>
            <person name="Severinov K."/>
            <person name="Ishino S."/>
            <person name="Ishino Y."/>
            <person name="Prangishvili D."/>
            <person name="Kalinowski J."/>
            <person name="Krupovic M."/>
        </authorList>
    </citation>
    <scope>NUCLEOTIDE SEQUENCE</scope>
    <source>
        <strain evidence="2">BEU9</strain>
    </source>
</reference>
<evidence type="ECO:0000313" key="2">
    <source>
        <dbReference type="EMBL" id="QXJ32065.1"/>
    </source>
</evidence>
<gene>
    <name evidence="2" type="ORF">J5U21_01716</name>
</gene>
<sequence length="1001" mass="110630">MEIESRLFLLVFVMLSIIPVSMIPNSQTNAAIKSYPQLHSLNDIYFPPAAHNISPLKIGDQINPYAYYSSEPAPMGIADYGISPNGPFIRNTSEWYGIVVINGLNAISNGTPWVSFQLNVVLNYQYNGYTYALWVQDVADYNTANNEICFIDNIWNMTSPNASVVGVQGDGGIYTTNSGVSYYAYIAPGFTTLSLPATIQLFVSVSTNSNGQPVIYFWYNDGNRWVNYDVATVTNVFNANNVYFLVNGYTTTGDGHLYDAELVMGGPGGGLCAYIYNASVFFRLYYWNGHNYQEVRNAYNFGSDTAETVNNVDVLTYYYSLYGLYTSGLTSGSGSLSRLWSQDTTTQLTIYTNTYNGYVYVYNESDPYSTAIQYENSIPLSEVSFTGGQVTLTLNPMNYAILVYNQNGQLVGEANIHTYSGENAVTSTTQFSVSVSNPTLAIAVHSTSTVNININAYGTVTINVIGPSSGISYSLSQTQFYVDGSGTATLTINGINTGTYTLIVNATLFPGYYITQAITVNVITLTAPFTLTYTVNGQSLPQSPEVTFSFPNGTVITIPFTSGFTIQVPTGTTYTVQQIIGGNSNVRWATENQVSGIINKPTKISVTYYEQFLITFNYQVINGQWSYSEPSVTYYYFGTPTTASVPTTVWADYNSPYQFSQMITSNSERIIATNYQGTIIFPGSITTNYYIQYYVSVNSSIPIYALINGKNISLTSNWYNGSITINVENITYYPSQLTRDVIIGISPSSTIDLTSPITIVINTITQYYLNISSPMPIYAIINGKNTTLTNNWYNTGTQIKVENITYYPSLHERDIMKSIAPAVQFTINSPINVKVNAIKQYFITVNSIIPVKAYINGSLTYLNSSWINQYTNIGILNYTYYVNSQQRYVILNISPQSFVVKSQVNVNVSTVKQYLVTINNVSTWYNEGSKVLLSANVPIYDVGEFVGTYNVSPGTYITVNSPIDERLVLSPNYVFYGGVSGLITAVLIAVVLLLTRKGKRK</sequence>
<dbReference type="Proteomes" id="UP000693941">
    <property type="component" value="Chromosome"/>
</dbReference>
<keyword evidence="1" id="KW-1133">Transmembrane helix</keyword>
<keyword evidence="1" id="KW-0472">Membrane</keyword>